<feature type="region of interest" description="Disordered" evidence="8">
    <location>
        <begin position="638"/>
        <end position="663"/>
    </location>
</feature>
<evidence type="ECO:0000259" key="10">
    <source>
        <dbReference type="PROSITE" id="PS50868"/>
    </source>
</evidence>
<feature type="region of interest" description="Disordered" evidence="8">
    <location>
        <begin position="737"/>
        <end position="785"/>
    </location>
</feature>
<keyword evidence="13" id="KW-1185">Reference proteome</keyword>
<dbReference type="FunFam" id="2.170.270.10:FF:000037">
    <property type="entry name" value="Histone-lysine N-methyltransferase"/>
    <property type="match status" value="1"/>
</dbReference>
<proteinExistence type="predicted"/>
<dbReference type="InterPro" id="IPR003616">
    <property type="entry name" value="Post-SET_dom"/>
</dbReference>
<dbReference type="SMART" id="SM00317">
    <property type="entry name" value="SET"/>
    <property type="match status" value="1"/>
</dbReference>
<name>A0AAV9N4F9_9EURO</name>
<evidence type="ECO:0000256" key="2">
    <source>
        <dbReference type="ARBA" id="ARBA00004286"/>
    </source>
</evidence>
<dbReference type="InterPro" id="IPR001214">
    <property type="entry name" value="SET_dom"/>
</dbReference>
<sequence length="785" mass="87071">MPLRQSILNFYNSRSARKDTTTMATSTRIRPSISREESSSSLETDPDTIVVSNLPPRQLPTPSESSLDVSILDVSILDVSILDARVVSMKEVSKGRARRVSRRLTKSQSQDLLIETTEDESLKTRTVSGETLVNIDNASQSTLVKEGIAALNLPWNMSQTFGKEGKHDLLALSTSCRTSTSGAAEGDESEVEEQERLARAAAKKAKMEENNKIWEARRKSAEKQATRRSSRMPVLEKASEMVSSIASSVLGKRKDRSVQSAAGSNAQGPKVAGEPQQKKQRLSQAPTPSEEPISVVKAPAPRREKKWLTSGLYAGQQRTVSSQKSRKSGGTVEPPPTNSVLPLPMYAGERLLSQGRDFKLPFDIFSPLPAGQPKPDEWKKVNKNVFVGDAAQAWRKSKYEETSLCICTPDTGCDQNCMNRYMYYECDSRNCGLTEEQCGNRNFELLKQRVKKGGKYNVGVEVIKTEDRGYGVRSNRTFDPNQIIVEYTGEIITQDECEQRMRTMYKHNESYYLMLFDQNMIIDATRGSIARFVNHSCDPNCRMEKWTVNGKPRMALFAGNRGIMTGDELTYDYNFDPYSQKNVQECRCGAVNCRGFLGPRPKEERKQRSPEEDNKKPSKLAGAKRRIAEAIGEGQKRIAKKVKTSPPTAKVYKSKPPKNTSPVKVRKVKLIKKAFSGKTSAATTVQGLGRRPSKLKKLVEVAKGKTVNRSKTTGSKRVVSTSSSTALIAKKNHAISNGTIGRSSSFREKASSVKSRVVKTVKGGQSGRARSIRPVMDDVDDMDES</sequence>
<dbReference type="InterPro" id="IPR006560">
    <property type="entry name" value="AWS_dom"/>
</dbReference>
<evidence type="ECO:0000256" key="4">
    <source>
        <dbReference type="ARBA" id="ARBA00022603"/>
    </source>
</evidence>
<dbReference type="Proteomes" id="UP001358417">
    <property type="component" value="Unassembled WGS sequence"/>
</dbReference>
<keyword evidence="4" id="KW-0489">Methyltransferase</keyword>
<dbReference type="SUPFAM" id="SSF82199">
    <property type="entry name" value="SET domain"/>
    <property type="match status" value="1"/>
</dbReference>
<evidence type="ECO:0000256" key="1">
    <source>
        <dbReference type="ARBA" id="ARBA00004123"/>
    </source>
</evidence>
<evidence type="ECO:0000256" key="5">
    <source>
        <dbReference type="ARBA" id="ARBA00022679"/>
    </source>
</evidence>
<comment type="subcellular location">
    <subcellularLocation>
        <location evidence="2">Chromosome</location>
    </subcellularLocation>
    <subcellularLocation>
        <location evidence="1">Nucleus</location>
    </subcellularLocation>
</comment>
<dbReference type="SMART" id="SM00508">
    <property type="entry name" value="PostSET"/>
    <property type="match status" value="1"/>
</dbReference>
<evidence type="ECO:0000313" key="13">
    <source>
        <dbReference type="Proteomes" id="UP001358417"/>
    </source>
</evidence>
<reference evidence="12 13" key="1">
    <citation type="submission" date="2023-08" db="EMBL/GenBank/DDBJ databases">
        <title>Black Yeasts Isolated from many extreme environments.</title>
        <authorList>
            <person name="Coleine C."/>
            <person name="Stajich J.E."/>
            <person name="Selbmann L."/>
        </authorList>
    </citation>
    <scope>NUCLEOTIDE SEQUENCE [LARGE SCALE GENOMIC DNA]</scope>
    <source>
        <strain evidence="12 13">CCFEE 5792</strain>
    </source>
</reference>
<evidence type="ECO:0000256" key="6">
    <source>
        <dbReference type="ARBA" id="ARBA00022691"/>
    </source>
</evidence>
<dbReference type="InterPro" id="IPR046341">
    <property type="entry name" value="SET_dom_sf"/>
</dbReference>
<dbReference type="GeneID" id="89974527"/>
<evidence type="ECO:0000256" key="7">
    <source>
        <dbReference type="ARBA" id="ARBA00023242"/>
    </source>
</evidence>
<organism evidence="12 13">
    <name type="scientific">Exophiala bonariae</name>
    <dbReference type="NCBI Taxonomy" id="1690606"/>
    <lineage>
        <taxon>Eukaryota</taxon>
        <taxon>Fungi</taxon>
        <taxon>Dikarya</taxon>
        <taxon>Ascomycota</taxon>
        <taxon>Pezizomycotina</taxon>
        <taxon>Eurotiomycetes</taxon>
        <taxon>Chaetothyriomycetidae</taxon>
        <taxon>Chaetothyriales</taxon>
        <taxon>Herpotrichiellaceae</taxon>
        <taxon>Exophiala</taxon>
    </lineage>
</organism>
<evidence type="ECO:0000313" key="12">
    <source>
        <dbReference type="EMBL" id="KAK5047690.1"/>
    </source>
</evidence>
<feature type="compositionally biased region" description="Basic and acidic residues" evidence="8">
    <location>
        <begin position="600"/>
        <end position="616"/>
    </location>
</feature>
<dbReference type="Pfam" id="PF17907">
    <property type="entry name" value="AWS"/>
    <property type="match status" value="1"/>
</dbReference>
<dbReference type="EMBL" id="JAVRRD010000024">
    <property type="protein sequence ID" value="KAK5047690.1"/>
    <property type="molecule type" value="Genomic_DNA"/>
</dbReference>
<keyword evidence="5" id="KW-0808">Transferase</keyword>
<dbReference type="PROSITE" id="PS50280">
    <property type="entry name" value="SET"/>
    <property type="match status" value="1"/>
</dbReference>
<evidence type="ECO:0000259" key="9">
    <source>
        <dbReference type="PROSITE" id="PS50280"/>
    </source>
</evidence>
<feature type="domain" description="SET" evidence="9">
    <location>
        <begin position="458"/>
        <end position="574"/>
    </location>
</feature>
<dbReference type="GO" id="GO:0005694">
    <property type="term" value="C:chromosome"/>
    <property type="evidence" value="ECO:0007669"/>
    <property type="project" value="UniProtKB-SubCell"/>
</dbReference>
<dbReference type="PROSITE" id="PS51215">
    <property type="entry name" value="AWS"/>
    <property type="match status" value="1"/>
</dbReference>
<feature type="region of interest" description="Disordered" evidence="8">
    <location>
        <begin position="214"/>
        <end position="343"/>
    </location>
</feature>
<feature type="compositionally biased region" description="Basic and acidic residues" evidence="8">
    <location>
        <begin position="214"/>
        <end position="225"/>
    </location>
</feature>
<evidence type="ECO:0000256" key="8">
    <source>
        <dbReference type="SAM" id="MobiDB-lite"/>
    </source>
</evidence>
<evidence type="ECO:0000256" key="3">
    <source>
        <dbReference type="ARBA" id="ARBA00022454"/>
    </source>
</evidence>
<feature type="domain" description="Post-SET" evidence="10">
    <location>
        <begin position="582"/>
        <end position="598"/>
    </location>
</feature>
<comment type="caution">
    <text evidence="12">The sequence shown here is derived from an EMBL/GenBank/DDBJ whole genome shotgun (WGS) entry which is preliminary data.</text>
</comment>
<feature type="compositionally biased region" description="Polar residues" evidence="8">
    <location>
        <begin position="258"/>
        <end position="267"/>
    </location>
</feature>
<keyword evidence="7" id="KW-0539">Nucleus</keyword>
<feature type="domain" description="AWS" evidence="11">
    <location>
        <begin position="400"/>
        <end position="447"/>
    </location>
</feature>
<keyword evidence="6" id="KW-0949">S-adenosyl-L-methionine</keyword>
<dbReference type="GO" id="GO:0005634">
    <property type="term" value="C:nucleus"/>
    <property type="evidence" value="ECO:0007669"/>
    <property type="project" value="UniProtKB-SubCell"/>
</dbReference>
<dbReference type="InterPro" id="IPR050777">
    <property type="entry name" value="SET2_Histone-Lys_MeTrsfase"/>
</dbReference>
<dbReference type="PANTHER" id="PTHR22884">
    <property type="entry name" value="SET DOMAIN PROTEINS"/>
    <property type="match status" value="1"/>
</dbReference>
<keyword evidence="3" id="KW-0158">Chromosome</keyword>
<dbReference type="AlphaFoldDB" id="A0AAV9N4F9"/>
<dbReference type="GO" id="GO:0042054">
    <property type="term" value="F:histone methyltransferase activity"/>
    <property type="evidence" value="ECO:0007669"/>
    <property type="project" value="InterPro"/>
</dbReference>
<protein>
    <recommendedName>
        <fullName evidence="14">Histone-lysine N-methyltransferase ASH1L</fullName>
    </recommendedName>
</protein>
<feature type="region of interest" description="Disordered" evidence="8">
    <location>
        <begin position="597"/>
        <end position="624"/>
    </location>
</feature>
<feature type="region of interest" description="Disordered" evidence="8">
    <location>
        <begin position="18"/>
        <end position="65"/>
    </location>
</feature>
<accession>A0AAV9N4F9</accession>
<dbReference type="Gene3D" id="2.170.270.10">
    <property type="entry name" value="SET domain"/>
    <property type="match status" value="1"/>
</dbReference>
<dbReference type="Pfam" id="PF00856">
    <property type="entry name" value="SET"/>
    <property type="match status" value="1"/>
</dbReference>
<dbReference type="RefSeq" id="XP_064703217.1">
    <property type="nucleotide sequence ID" value="XM_064849916.1"/>
</dbReference>
<evidence type="ECO:0000259" key="11">
    <source>
        <dbReference type="PROSITE" id="PS51215"/>
    </source>
</evidence>
<evidence type="ECO:0008006" key="14">
    <source>
        <dbReference type="Google" id="ProtNLM"/>
    </source>
</evidence>
<dbReference type="GO" id="GO:0032259">
    <property type="term" value="P:methylation"/>
    <property type="evidence" value="ECO:0007669"/>
    <property type="project" value="UniProtKB-KW"/>
</dbReference>
<dbReference type="PROSITE" id="PS50868">
    <property type="entry name" value="POST_SET"/>
    <property type="match status" value="1"/>
</dbReference>
<gene>
    <name evidence="12" type="ORF">LTR84_006355</name>
</gene>
<feature type="compositionally biased region" description="Low complexity" evidence="8">
    <location>
        <begin position="752"/>
        <end position="762"/>
    </location>
</feature>